<proteinExistence type="predicted"/>
<organism evidence="1 2">
    <name type="scientific">Trametes sanguinea</name>
    <dbReference type="NCBI Taxonomy" id="158606"/>
    <lineage>
        <taxon>Eukaryota</taxon>
        <taxon>Fungi</taxon>
        <taxon>Dikarya</taxon>
        <taxon>Basidiomycota</taxon>
        <taxon>Agaricomycotina</taxon>
        <taxon>Agaricomycetes</taxon>
        <taxon>Polyporales</taxon>
        <taxon>Polyporaceae</taxon>
        <taxon>Trametes</taxon>
    </lineage>
</organism>
<accession>A0ACC1PI15</accession>
<evidence type="ECO:0000313" key="2">
    <source>
        <dbReference type="Proteomes" id="UP001144978"/>
    </source>
</evidence>
<dbReference type="EMBL" id="JANSHE010002293">
    <property type="protein sequence ID" value="KAJ2993181.1"/>
    <property type="molecule type" value="Genomic_DNA"/>
</dbReference>
<keyword evidence="2" id="KW-1185">Reference proteome</keyword>
<dbReference type="Proteomes" id="UP001144978">
    <property type="component" value="Unassembled WGS sequence"/>
</dbReference>
<protein>
    <submittedName>
        <fullName evidence="1">Uncharacterized protein</fullName>
    </submittedName>
</protein>
<sequence length="784" mass="88277">MCNDVPRSPAYDPTASVEASTSSKVLESLPQPSKLRELLYNLKQTVFTEEEVTRAWFEATTLVKKYSDDRVTQWQDEIQNYLIFAALFSGIVRRSTRRVGRDYSTEGESAYRALSSVLARRRFSDVGRRWRRARALLRLRTSTLGVVPYNRDIDGLQRGVFLTPATYGYRVDLSSAHSLDGDIAQHAPVRQSHVQSLFGVRRYIAWLRQSRLNNLDKWHVERFARAVPVLLQVSLILFLTGLLVLLWTLNTLVFAIVCALAAVLTFVLGGTAILPLIRSTCAYLSPQTFALYLIGRYTLYVVRHPISAVRRLYRKAKPMLYSSPFDGIQSSSQAHLNFFQRWRQTNTATPPTADPIEDPVESWQEHERSIVRSPRVRRQLDIDILHTAYKSTLDPNALEIAAACLIRGDPVDIVEWFRRLESSVDPYLPSDEGVTTSFTLSDHGARTVLWAILLHSMIQLHVRGDEYVAQAWKRAAFQLAECLSSAYRHDQFRLSKAQLDWVVCVILWAVWPVPIEDALGHERRFDPTDGVVPIKGLTDAFHDLLHDILIARRSNPDKADVISPDVAEFGQSLVPCLATSTWVHEADFIDSLHAALVLGLHRLRKRTVDLPTRPAAIADWFNTACATVDLMVILSQISPMKIADGTQSFQAPASMELEPNHFVDERPHRLNQQQFMAIGKEVLFCLSDGLKFNATPAQSINIKWSMSDLLVVVPHLYQTLGEHAQLFVALMPSDLLDVTTKFNNSLAASLTEAGHDSAAASLSALLKYTLRQFDQIVNPSARGT</sequence>
<reference evidence="1" key="1">
    <citation type="submission" date="2022-08" db="EMBL/GenBank/DDBJ databases">
        <title>Genome Sequence of Pycnoporus sanguineus.</title>
        <authorList>
            <person name="Buettner E."/>
        </authorList>
    </citation>
    <scope>NUCLEOTIDE SEQUENCE</scope>
    <source>
        <strain evidence="1">CG-C14</strain>
    </source>
</reference>
<name>A0ACC1PI15_9APHY</name>
<comment type="caution">
    <text evidence="1">The sequence shown here is derived from an EMBL/GenBank/DDBJ whole genome shotgun (WGS) entry which is preliminary data.</text>
</comment>
<evidence type="ECO:0000313" key="1">
    <source>
        <dbReference type="EMBL" id="KAJ2993181.1"/>
    </source>
</evidence>
<gene>
    <name evidence="1" type="ORF">NUW54_g7766</name>
</gene>